<dbReference type="GO" id="GO:0004045">
    <property type="term" value="F:peptidyl-tRNA hydrolase activity"/>
    <property type="evidence" value="ECO:0007669"/>
    <property type="project" value="UniProtKB-EC"/>
</dbReference>
<gene>
    <name evidence="8" type="ORF">BSL78_03399</name>
</gene>
<dbReference type="EC" id="3.1.1.29" evidence="1"/>
<evidence type="ECO:0000256" key="3">
    <source>
        <dbReference type="ARBA" id="ARBA00039441"/>
    </source>
</evidence>
<dbReference type="Gene3D" id="3.30.160.20">
    <property type="match status" value="1"/>
</dbReference>
<dbReference type="PANTHER" id="PTHR11075">
    <property type="entry name" value="PEPTIDE CHAIN RELEASE FACTOR"/>
    <property type="match status" value="1"/>
</dbReference>
<evidence type="ECO:0000313" key="8">
    <source>
        <dbReference type="EMBL" id="PIK59668.1"/>
    </source>
</evidence>
<dbReference type="AlphaFoldDB" id="A0A2G8LHD5"/>
<evidence type="ECO:0000313" key="9">
    <source>
        <dbReference type="Proteomes" id="UP000230750"/>
    </source>
</evidence>
<dbReference type="GO" id="GO:0016150">
    <property type="term" value="F:translation release factor activity, codon nonspecific"/>
    <property type="evidence" value="ECO:0007669"/>
    <property type="project" value="TreeGrafter"/>
</dbReference>
<protein>
    <recommendedName>
        <fullName evidence="3">Large ribosomal subunit protein mL62</fullName>
        <ecNumber evidence="1">3.1.1.29</ecNumber>
    </recommendedName>
    <alternativeName>
        <fullName evidence="4">Peptidyl-tRNA hydrolase ICT1, mitochondrial</fullName>
    </alternativeName>
</protein>
<feature type="chain" id="PRO_5013863041" description="Large ribosomal subunit protein mL62" evidence="6">
    <location>
        <begin position="18"/>
        <end position="217"/>
    </location>
</feature>
<organism evidence="8 9">
    <name type="scientific">Stichopus japonicus</name>
    <name type="common">Sea cucumber</name>
    <dbReference type="NCBI Taxonomy" id="307972"/>
    <lineage>
        <taxon>Eukaryota</taxon>
        <taxon>Metazoa</taxon>
        <taxon>Echinodermata</taxon>
        <taxon>Eleutherozoa</taxon>
        <taxon>Echinozoa</taxon>
        <taxon>Holothuroidea</taxon>
        <taxon>Aspidochirotacea</taxon>
        <taxon>Aspidochirotida</taxon>
        <taxon>Stichopodidae</taxon>
        <taxon>Apostichopus</taxon>
    </lineage>
</organism>
<feature type="signal peptide" evidence="6">
    <location>
        <begin position="1"/>
        <end position="17"/>
    </location>
</feature>
<evidence type="ECO:0000259" key="7">
    <source>
        <dbReference type="Pfam" id="PF00472"/>
    </source>
</evidence>
<feature type="domain" description="Prokaryotic-type class I peptide chain release factors" evidence="7">
    <location>
        <begin position="82"/>
        <end position="211"/>
    </location>
</feature>
<evidence type="ECO:0000256" key="2">
    <source>
        <dbReference type="ARBA" id="ARBA00038225"/>
    </source>
</evidence>
<accession>A0A2G8LHD5</accession>
<feature type="compositionally biased region" description="Basic and acidic residues" evidence="5">
    <location>
        <begin position="207"/>
        <end position="217"/>
    </location>
</feature>
<dbReference type="STRING" id="307972.A0A2G8LHD5"/>
<dbReference type="EMBL" id="MRZV01000076">
    <property type="protein sequence ID" value="PIK59668.1"/>
    <property type="molecule type" value="Genomic_DNA"/>
</dbReference>
<keyword evidence="9" id="KW-1185">Reference proteome</keyword>
<comment type="caution">
    <text evidence="8">The sequence shown here is derived from an EMBL/GenBank/DDBJ whole genome shotgun (WGS) entry which is preliminary data.</text>
</comment>
<dbReference type="OrthoDB" id="270639at2759"/>
<dbReference type="PANTHER" id="PTHR11075:SF54">
    <property type="entry name" value="LARGE RIBOSOMAL SUBUNIT PROTEIN ML62"/>
    <property type="match status" value="1"/>
</dbReference>
<proteinExistence type="inferred from homology"/>
<evidence type="ECO:0000256" key="4">
    <source>
        <dbReference type="ARBA" id="ARBA00041531"/>
    </source>
</evidence>
<dbReference type="GO" id="GO:0070126">
    <property type="term" value="P:mitochondrial translational termination"/>
    <property type="evidence" value="ECO:0007669"/>
    <property type="project" value="TreeGrafter"/>
</dbReference>
<dbReference type="GO" id="GO:0005762">
    <property type="term" value="C:mitochondrial large ribosomal subunit"/>
    <property type="evidence" value="ECO:0007669"/>
    <property type="project" value="TreeGrafter"/>
</dbReference>
<name>A0A2G8LHD5_STIJA</name>
<dbReference type="InterPro" id="IPR000352">
    <property type="entry name" value="Pep_chain_release_fac_I"/>
</dbReference>
<comment type="similarity">
    <text evidence="2">Belongs to the prokaryotic/mitochondrial release factor family. Mitochondrion-specific ribosomal protein mL62 subfamily.</text>
</comment>
<sequence>MFGRVCLLCSLSRPVLSAHLSRTHQLRAFISSYESQYSLNKLYPGSDQDVTKPLDKPSKELFLRLQDDIEEVSETEKFSGFIPIDKLNIKFSKSGGPGGQNVNKVESKVDLRFHLESAEWLPASIRAQIQEKKQTNINAKGELVITSQKTRSQMRNVQDCLQKLRDIIAEVQRTPKEPDENSAAVWRMRQEKSTRERLKQKTIHSRTKTDRQVYADE</sequence>
<evidence type="ECO:0000256" key="5">
    <source>
        <dbReference type="SAM" id="MobiDB-lite"/>
    </source>
</evidence>
<dbReference type="Pfam" id="PF00472">
    <property type="entry name" value="RF-1"/>
    <property type="match status" value="1"/>
</dbReference>
<dbReference type="FunFam" id="3.30.160.20:FF:000046">
    <property type="entry name" value="Peptidyl-tRNA hydrolase ICT1"/>
    <property type="match status" value="1"/>
</dbReference>
<feature type="compositionally biased region" description="Basic and acidic residues" evidence="5">
    <location>
        <begin position="188"/>
        <end position="199"/>
    </location>
</feature>
<dbReference type="InterPro" id="IPR052104">
    <property type="entry name" value="Mito_Release_Factor_mL62"/>
</dbReference>
<keyword evidence="8" id="KW-0378">Hydrolase</keyword>
<reference evidence="8 9" key="1">
    <citation type="journal article" date="2017" name="PLoS Biol.">
        <title>The sea cucumber genome provides insights into morphological evolution and visceral regeneration.</title>
        <authorList>
            <person name="Zhang X."/>
            <person name="Sun L."/>
            <person name="Yuan J."/>
            <person name="Sun Y."/>
            <person name="Gao Y."/>
            <person name="Zhang L."/>
            <person name="Li S."/>
            <person name="Dai H."/>
            <person name="Hamel J.F."/>
            <person name="Liu C."/>
            <person name="Yu Y."/>
            <person name="Liu S."/>
            <person name="Lin W."/>
            <person name="Guo K."/>
            <person name="Jin S."/>
            <person name="Xu P."/>
            <person name="Storey K.B."/>
            <person name="Huan P."/>
            <person name="Zhang T."/>
            <person name="Zhou Y."/>
            <person name="Zhang J."/>
            <person name="Lin C."/>
            <person name="Li X."/>
            <person name="Xing L."/>
            <person name="Huo D."/>
            <person name="Sun M."/>
            <person name="Wang L."/>
            <person name="Mercier A."/>
            <person name="Li F."/>
            <person name="Yang H."/>
            <person name="Xiang J."/>
        </authorList>
    </citation>
    <scope>NUCLEOTIDE SEQUENCE [LARGE SCALE GENOMIC DNA]</scope>
    <source>
        <strain evidence="8">Shaxun</strain>
        <tissue evidence="8">Muscle</tissue>
    </source>
</reference>
<feature type="region of interest" description="Disordered" evidence="5">
    <location>
        <begin position="173"/>
        <end position="217"/>
    </location>
</feature>
<dbReference type="Proteomes" id="UP000230750">
    <property type="component" value="Unassembled WGS sequence"/>
</dbReference>
<evidence type="ECO:0000256" key="6">
    <source>
        <dbReference type="SAM" id="SignalP"/>
    </source>
</evidence>
<keyword evidence="6" id="KW-0732">Signal</keyword>
<dbReference type="SUPFAM" id="SSF110916">
    <property type="entry name" value="Peptidyl-tRNA hydrolase domain-like"/>
    <property type="match status" value="1"/>
</dbReference>
<evidence type="ECO:0000256" key="1">
    <source>
        <dbReference type="ARBA" id="ARBA00013260"/>
    </source>
</evidence>